<protein>
    <submittedName>
        <fullName evidence="1">Sarcosine oxidase gamma subunit</fullName>
    </submittedName>
</protein>
<gene>
    <name evidence="1" type="ordered locus">Namu_3619</name>
</gene>
<sequence>MTADLSIRPGPSIRRSPLRDWASTLTELAPAVTLTERPYLTHTTVWVDPTSDAGQAISTGLGVPFPAAGAFTQGRTRFGDVQVLWMGPAEFLIISPDGTDIDVQVAIDSWLGGRWAAVVDVSAQRTIVTLSGRHARDVLAHGCSADLHPRIAPTGTCIATLLAQTGIVLQVLDAEAGDFQLLVRSSFAGYFAAWVADAAAEYADPVQLAESL</sequence>
<dbReference type="Gene3D" id="3.30.70.1520">
    <property type="entry name" value="Heterotetrameric sarcosine oxidase"/>
    <property type="match status" value="1"/>
</dbReference>
<organism evidence="1 2">
    <name type="scientific">Nakamurella multipartita (strain ATCC 700099 / DSM 44233 / CIP 104796 / JCM 9543 / NBRC 105858 / Y-104)</name>
    <name type="common">Microsphaera multipartita</name>
    <dbReference type="NCBI Taxonomy" id="479431"/>
    <lineage>
        <taxon>Bacteria</taxon>
        <taxon>Bacillati</taxon>
        <taxon>Actinomycetota</taxon>
        <taxon>Actinomycetes</taxon>
        <taxon>Nakamurellales</taxon>
        <taxon>Nakamurellaceae</taxon>
        <taxon>Nakamurella</taxon>
    </lineage>
</organism>
<dbReference type="InterPro" id="IPR007375">
    <property type="entry name" value="SoxG"/>
</dbReference>
<reference evidence="2" key="1">
    <citation type="submission" date="2009-09" db="EMBL/GenBank/DDBJ databases">
        <title>The complete genome of Nakamurella multipartita DSM 44233.</title>
        <authorList>
            <consortium name="US DOE Joint Genome Institute (JGI-PGF)"/>
            <person name="Lucas S."/>
            <person name="Copeland A."/>
            <person name="Lapidus A."/>
            <person name="Glavina del Rio T."/>
            <person name="Dalin E."/>
            <person name="Tice H."/>
            <person name="Bruce D."/>
            <person name="Goodwin L."/>
            <person name="Pitluck S."/>
            <person name="Kyrpides N."/>
            <person name="Mavromatis K."/>
            <person name="Ivanova N."/>
            <person name="Ovchinnikova G."/>
            <person name="Sims D."/>
            <person name="Meincke L."/>
            <person name="Brettin T."/>
            <person name="Detter J.C."/>
            <person name="Han C."/>
            <person name="Larimer F."/>
            <person name="Land M."/>
            <person name="Hauser L."/>
            <person name="Markowitz V."/>
            <person name="Cheng J.-F."/>
            <person name="Hugenholtz P."/>
            <person name="Woyke T."/>
            <person name="Wu D."/>
            <person name="Klenk H.-P."/>
            <person name="Eisen J.A."/>
        </authorList>
    </citation>
    <scope>NUCLEOTIDE SEQUENCE [LARGE SCALE GENOMIC DNA]</scope>
    <source>
        <strain evidence="2">ATCC 700099 / DSM 44233 / CIP 104796 / JCM 9543 / NBRC 105858 / Y-104</strain>
    </source>
</reference>
<evidence type="ECO:0000313" key="1">
    <source>
        <dbReference type="EMBL" id="ACV79934.1"/>
    </source>
</evidence>
<dbReference type="Pfam" id="PF04268">
    <property type="entry name" value="SoxG"/>
    <property type="match status" value="1"/>
</dbReference>
<evidence type="ECO:0000313" key="2">
    <source>
        <dbReference type="Proteomes" id="UP000002218"/>
    </source>
</evidence>
<dbReference type="STRING" id="479431.Namu_3619"/>
<dbReference type="Gene3D" id="3.30.1360.120">
    <property type="entry name" value="Probable tRNA modification gtpase trme, domain 1"/>
    <property type="match status" value="1"/>
</dbReference>
<dbReference type="EMBL" id="CP001737">
    <property type="protein sequence ID" value="ACV79934.1"/>
    <property type="molecule type" value="Genomic_DNA"/>
</dbReference>
<dbReference type="Proteomes" id="UP000002218">
    <property type="component" value="Chromosome"/>
</dbReference>
<dbReference type="OrthoDB" id="9814782at2"/>
<dbReference type="HOGENOM" id="CLU_114076_0_0_11"/>
<dbReference type="InParanoid" id="C8XFF7"/>
<dbReference type="KEGG" id="nml:Namu_3619"/>
<accession>C8XFF7</accession>
<dbReference type="AlphaFoldDB" id="C8XFF7"/>
<proteinExistence type="predicted"/>
<name>C8XFF7_NAKMY</name>
<dbReference type="eggNOG" id="COG4583">
    <property type="taxonomic scope" value="Bacteria"/>
</dbReference>
<dbReference type="RefSeq" id="WP_015748778.1">
    <property type="nucleotide sequence ID" value="NC_013235.1"/>
</dbReference>
<dbReference type="SUPFAM" id="SSF103025">
    <property type="entry name" value="Folate-binding domain"/>
    <property type="match status" value="1"/>
</dbReference>
<dbReference type="InterPro" id="IPR027266">
    <property type="entry name" value="TrmE/GcvT-like"/>
</dbReference>
<reference evidence="1 2" key="2">
    <citation type="journal article" date="2010" name="Stand. Genomic Sci.">
        <title>Complete genome sequence of Nakamurella multipartita type strain (Y-104).</title>
        <authorList>
            <person name="Tice H."/>
            <person name="Mayilraj S."/>
            <person name="Sims D."/>
            <person name="Lapidus A."/>
            <person name="Nolan M."/>
            <person name="Lucas S."/>
            <person name="Glavina Del Rio T."/>
            <person name="Copeland A."/>
            <person name="Cheng J.F."/>
            <person name="Meincke L."/>
            <person name="Bruce D."/>
            <person name="Goodwin L."/>
            <person name="Pitluck S."/>
            <person name="Ivanova N."/>
            <person name="Mavromatis K."/>
            <person name="Ovchinnikova G."/>
            <person name="Pati A."/>
            <person name="Chen A."/>
            <person name="Palaniappan K."/>
            <person name="Land M."/>
            <person name="Hauser L."/>
            <person name="Chang Y.J."/>
            <person name="Jeffries C.D."/>
            <person name="Detter J.C."/>
            <person name="Brettin T."/>
            <person name="Rohde M."/>
            <person name="Goker M."/>
            <person name="Bristow J."/>
            <person name="Eisen J.A."/>
            <person name="Markowitz V."/>
            <person name="Hugenholtz P."/>
            <person name="Kyrpides N.C."/>
            <person name="Klenk H.P."/>
            <person name="Chen F."/>
        </authorList>
    </citation>
    <scope>NUCLEOTIDE SEQUENCE [LARGE SCALE GENOMIC DNA]</scope>
    <source>
        <strain evidence="2">ATCC 700099 / DSM 44233 / CIP 104796 / JCM 9543 / NBRC 105858 / Y-104</strain>
    </source>
</reference>
<keyword evidence="2" id="KW-1185">Reference proteome</keyword>